<evidence type="ECO:0000313" key="1">
    <source>
        <dbReference type="EMBL" id="QIP40532.1"/>
    </source>
</evidence>
<organism evidence="1 2">
    <name type="scientific">Rhodococcus erythropolis</name>
    <name type="common">Arthrobacter picolinophilus</name>
    <dbReference type="NCBI Taxonomy" id="1833"/>
    <lineage>
        <taxon>Bacteria</taxon>
        <taxon>Bacillati</taxon>
        <taxon>Actinomycetota</taxon>
        <taxon>Actinomycetes</taxon>
        <taxon>Mycobacteriales</taxon>
        <taxon>Nocardiaceae</taxon>
        <taxon>Rhodococcus</taxon>
        <taxon>Rhodococcus erythropolis group</taxon>
    </lineage>
</organism>
<proteinExistence type="predicted"/>
<evidence type="ECO:0000313" key="2">
    <source>
        <dbReference type="Proteomes" id="UP000502345"/>
    </source>
</evidence>
<reference evidence="1 2" key="1">
    <citation type="submission" date="2020-03" db="EMBL/GenBank/DDBJ databases">
        <title>Screen low temperature-resistant strains for efficient degradation of petroleum hydrocarbons under the low temperature.</title>
        <authorList>
            <person name="Wang Y."/>
            <person name="Chen J."/>
        </authorList>
    </citation>
    <scope>NUCLEOTIDE SEQUENCE [LARGE SCALE GENOMIC DNA]</scope>
    <source>
        <strain evidence="1 2">KB1</strain>
    </source>
</reference>
<name>A0A6G9CUJ9_RHOER</name>
<protein>
    <submittedName>
        <fullName evidence="1">Uncharacterized protein</fullName>
    </submittedName>
</protein>
<gene>
    <name evidence="1" type="ORF">G9444_3288</name>
</gene>
<accession>A0A6G9CUJ9</accession>
<dbReference type="Proteomes" id="UP000502345">
    <property type="component" value="Chromosome"/>
</dbReference>
<sequence>MDLMEHDLSVEQWSALKAALGWLRVLRRAGRVAAA</sequence>
<dbReference type="AlphaFoldDB" id="A0A6G9CUJ9"/>
<dbReference type="EMBL" id="CP050124">
    <property type="protein sequence ID" value="QIP40532.1"/>
    <property type="molecule type" value="Genomic_DNA"/>
</dbReference>